<feature type="compositionally biased region" description="Pro residues" evidence="1">
    <location>
        <begin position="194"/>
        <end position="203"/>
    </location>
</feature>
<evidence type="ECO:0000313" key="2">
    <source>
        <dbReference type="EMBL" id="CCO26641.1"/>
    </source>
</evidence>
<dbReference type="Proteomes" id="UP000012065">
    <property type="component" value="Unassembled WGS sequence"/>
</dbReference>
<dbReference type="HOGENOM" id="CLU_850413_0_0_1"/>
<feature type="region of interest" description="Disordered" evidence="1">
    <location>
        <begin position="283"/>
        <end position="327"/>
    </location>
</feature>
<proteinExistence type="predicted"/>
<feature type="region of interest" description="Disordered" evidence="1">
    <location>
        <begin position="114"/>
        <end position="241"/>
    </location>
</feature>
<protein>
    <submittedName>
        <fullName evidence="2">Uncharacterized protein</fullName>
    </submittedName>
</protein>
<dbReference type="EMBL" id="CAOJ01000862">
    <property type="protein sequence ID" value="CCO26641.1"/>
    <property type="molecule type" value="Genomic_DNA"/>
</dbReference>
<evidence type="ECO:0000256" key="1">
    <source>
        <dbReference type="SAM" id="MobiDB-lite"/>
    </source>
</evidence>
<feature type="region of interest" description="Disordered" evidence="1">
    <location>
        <begin position="1"/>
        <end position="94"/>
    </location>
</feature>
<organism evidence="2 3">
    <name type="scientific">Thanatephorus cucumeris (strain AG1-IB / isolate 7/3/14)</name>
    <name type="common">Lettuce bottom rot fungus</name>
    <name type="synonym">Rhizoctonia solani</name>
    <dbReference type="NCBI Taxonomy" id="1108050"/>
    <lineage>
        <taxon>Eukaryota</taxon>
        <taxon>Fungi</taxon>
        <taxon>Dikarya</taxon>
        <taxon>Basidiomycota</taxon>
        <taxon>Agaricomycotina</taxon>
        <taxon>Agaricomycetes</taxon>
        <taxon>Cantharellales</taxon>
        <taxon>Ceratobasidiaceae</taxon>
        <taxon>Rhizoctonia</taxon>
        <taxon>Rhizoctonia solani AG-1</taxon>
    </lineage>
</organism>
<feature type="compositionally biased region" description="Polar residues" evidence="1">
    <location>
        <begin position="130"/>
        <end position="145"/>
    </location>
</feature>
<reference evidence="2 3" key="1">
    <citation type="journal article" date="2013" name="J. Biotechnol.">
        <title>Establishment and interpretation of the genome sequence of the phytopathogenic fungus Rhizoctonia solani AG1-IB isolate 7/3/14.</title>
        <authorList>
            <person name="Wibberg D.W."/>
            <person name="Jelonek L.J."/>
            <person name="Rupp O.R."/>
            <person name="Hennig M.H."/>
            <person name="Eikmeyer F.E."/>
            <person name="Goesmann A.G."/>
            <person name="Hartmann A.H."/>
            <person name="Borriss R.B."/>
            <person name="Grosch R.G."/>
            <person name="Puehler A.P."/>
            <person name="Schlueter A.S."/>
        </authorList>
    </citation>
    <scope>NUCLEOTIDE SEQUENCE [LARGE SCALE GENOMIC DNA]</scope>
    <source>
        <strain evidence="3">AG1-IB / isolate 7/3/14</strain>
    </source>
</reference>
<dbReference type="AlphaFoldDB" id="M5BJ58"/>
<comment type="caution">
    <text evidence="2">The sequence shown here is derived from an EMBL/GenBank/DDBJ whole genome shotgun (WGS) entry which is preliminary data.</text>
</comment>
<accession>M5BJ58</accession>
<evidence type="ECO:0000313" key="3">
    <source>
        <dbReference type="Proteomes" id="UP000012065"/>
    </source>
</evidence>
<feature type="compositionally biased region" description="Gly residues" evidence="1">
    <location>
        <begin position="67"/>
        <end position="82"/>
    </location>
</feature>
<name>M5BJ58_THACB</name>
<gene>
    <name evidence="2" type="ORF">BN14_00670</name>
</gene>
<sequence>MLAASALSQGPAPSVSSSRRPGGHGTQPSVSTTSHVRHPSGSVASRGHSRNGSWGQRVVCGSRSGSSLGGGETAGAGTGTGQHMGHSNEGLLPKRATVDNYPIVDIRPVPIGNANRARAPPAPGSVGFSFGTTSTRHGLHSSPSKTQKRPVPSPGPGDAESVIGLALSSPSGATTPLVLPNHPFAQRAGAYPTDPAPGPPPGPETIATRHRHPPRSSGSTERARLDDLPKSAPPNLPGPSKMDVHPFVARMSTHSGEVQRMFENAMLTSAGGQGEFVFNARRESGDSGLGSSVHEHVGSSSAPLRGSAFGPPAGLETMLERSPVPPL</sequence>